<evidence type="ECO:0000256" key="4">
    <source>
        <dbReference type="PIRSR" id="PIRSR000303-1"/>
    </source>
</evidence>
<evidence type="ECO:0000256" key="5">
    <source>
        <dbReference type="RuleBase" id="RU000499"/>
    </source>
</evidence>
<feature type="active site" evidence="4">
    <location>
        <position position="36"/>
    </location>
</feature>
<dbReference type="InterPro" id="IPR000889">
    <property type="entry name" value="Glutathione_peroxidase"/>
</dbReference>
<organism evidence="6 7">
    <name type="scientific">Paraliobacillus ryukyuensis</name>
    <dbReference type="NCBI Taxonomy" id="200904"/>
    <lineage>
        <taxon>Bacteria</taxon>
        <taxon>Bacillati</taxon>
        <taxon>Bacillota</taxon>
        <taxon>Bacilli</taxon>
        <taxon>Bacillales</taxon>
        <taxon>Bacillaceae</taxon>
        <taxon>Paraliobacillus</taxon>
    </lineage>
</organism>
<reference evidence="6 7" key="1">
    <citation type="submission" date="2018-06" db="EMBL/GenBank/DDBJ databases">
        <title>Genomic Encyclopedia of Type Strains, Phase IV (KMG-IV): sequencing the most valuable type-strain genomes for metagenomic binning, comparative biology and taxonomic classification.</title>
        <authorList>
            <person name="Goeker M."/>
        </authorList>
    </citation>
    <scope>NUCLEOTIDE SEQUENCE [LARGE SCALE GENOMIC DNA]</scope>
    <source>
        <strain evidence="6 7">DSM 15140</strain>
    </source>
</reference>
<dbReference type="SUPFAM" id="SSF52833">
    <property type="entry name" value="Thioredoxin-like"/>
    <property type="match status" value="1"/>
</dbReference>
<dbReference type="STRING" id="200904.GCA_900168775_03312"/>
<comment type="similarity">
    <text evidence="1 5">Belongs to the glutathione peroxidase family.</text>
</comment>
<dbReference type="PROSITE" id="PS00460">
    <property type="entry name" value="GLUTATHIONE_PEROXID_1"/>
    <property type="match status" value="1"/>
</dbReference>
<proteinExistence type="inferred from homology"/>
<gene>
    <name evidence="6" type="ORF">DES48_10356</name>
</gene>
<sequence length="160" mass="18072">MMTVYSYKAKTISGEDKSLADYQGKALLIVNTATKCGFAPQFDGLQKLYDKYNQEGFEVLGFPSNQFMNQEPGSDEDINSTCKLNYGVTFPMFSKVDVNGKSAHPLFRYLTKEAPGLLGDNVKWNFTKFLIDKEGKVVKRYAPKTEPKDIETDIQEVLNK</sequence>
<dbReference type="CDD" id="cd00340">
    <property type="entry name" value="GSH_Peroxidase"/>
    <property type="match status" value="1"/>
</dbReference>
<dbReference type="Gene3D" id="3.40.30.10">
    <property type="entry name" value="Glutaredoxin"/>
    <property type="match status" value="1"/>
</dbReference>
<evidence type="ECO:0000313" key="6">
    <source>
        <dbReference type="EMBL" id="RBO99731.1"/>
    </source>
</evidence>
<keyword evidence="2 5" id="KW-0575">Peroxidase</keyword>
<dbReference type="PROSITE" id="PS00763">
    <property type="entry name" value="GLUTATHIONE_PEROXID_2"/>
    <property type="match status" value="1"/>
</dbReference>
<accession>A0A366EBI4</accession>
<dbReference type="FunFam" id="3.40.30.10:FF:000010">
    <property type="entry name" value="Glutathione peroxidase"/>
    <property type="match status" value="1"/>
</dbReference>
<dbReference type="InterPro" id="IPR029759">
    <property type="entry name" value="GPX_AS"/>
</dbReference>
<evidence type="ECO:0000256" key="1">
    <source>
        <dbReference type="ARBA" id="ARBA00006926"/>
    </source>
</evidence>
<evidence type="ECO:0000313" key="7">
    <source>
        <dbReference type="Proteomes" id="UP000252254"/>
    </source>
</evidence>
<dbReference type="AlphaFoldDB" id="A0A366EBI4"/>
<keyword evidence="7" id="KW-1185">Reference proteome</keyword>
<evidence type="ECO:0000256" key="2">
    <source>
        <dbReference type="ARBA" id="ARBA00022559"/>
    </source>
</evidence>
<dbReference type="GO" id="GO:0034599">
    <property type="term" value="P:cellular response to oxidative stress"/>
    <property type="evidence" value="ECO:0007669"/>
    <property type="project" value="TreeGrafter"/>
</dbReference>
<name>A0A366EBI4_9BACI</name>
<comment type="caution">
    <text evidence="6">The sequence shown here is derived from an EMBL/GenBank/DDBJ whole genome shotgun (WGS) entry which is preliminary data.</text>
</comment>
<dbReference type="EMBL" id="QNRI01000003">
    <property type="protein sequence ID" value="RBO99731.1"/>
    <property type="molecule type" value="Genomic_DNA"/>
</dbReference>
<dbReference type="PIRSF" id="PIRSF000303">
    <property type="entry name" value="Glutathion_perox"/>
    <property type="match status" value="1"/>
</dbReference>
<protein>
    <recommendedName>
        <fullName evidence="5">Glutathione peroxidase</fullName>
    </recommendedName>
</protein>
<dbReference type="Proteomes" id="UP000252254">
    <property type="component" value="Unassembled WGS sequence"/>
</dbReference>
<dbReference type="InterPro" id="IPR036249">
    <property type="entry name" value="Thioredoxin-like_sf"/>
</dbReference>
<dbReference type="InterPro" id="IPR029760">
    <property type="entry name" value="GPX_CS"/>
</dbReference>
<dbReference type="PROSITE" id="PS51355">
    <property type="entry name" value="GLUTATHIONE_PEROXID_3"/>
    <property type="match status" value="1"/>
</dbReference>
<dbReference type="PRINTS" id="PR01011">
    <property type="entry name" value="GLUTPROXDASE"/>
</dbReference>
<dbReference type="GO" id="GO:0004601">
    <property type="term" value="F:peroxidase activity"/>
    <property type="evidence" value="ECO:0007669"/>
    <property type="project" value="UniProtKB-KW"/>
</dbReference>
<dbReference type="PANTHER" id="PTHR11592">
    <property type="entry name" value="GLUTATHIONE PEROXIDASE"/>
    <property type="match status" value="1"/>
</dbReference>
<keyword evidence="3 5" id="KW-0560">Oxidoreductase</keyword>
<evidence type="ECO:0000256" key="3">
    <source>
        <dbReference type="ARBA" id="ARBA00023002"/>
    </source>
</evidence>
<dbReference type="PANTHER" id="PTHR11592:SF78">
    <property type="entry name" value="GLUTATHIONE PEROXIDASE"/>
    <property type="match status" value="1"/>
</dbReference>
<dbReference type="Pfam" id="PF00255">
    <property type="entry name" value="GSHPx"/>
    <property type="match status" value="1"/>
</dbReference>